<reference evidence="1" key="1">
    <citation type="submission" date="2023-08" db="EMBL/GenBank/DDBJ databases">
        <authorList>
            <person name="Audoor S."/>
            <person name="Bilcke G."/>
        </authorList>
    </citation>
    <scope>NUCLEOTIDE SEQUENCE</scope>
</reference>
<gene>
    <name evidence="1" type="ORF">CYCCA115_LOCUS13060</name>
</gene>
<name>A0AAD2PUM8_9STRA</name>
<dbReference type="InterPro" id="IPR058240">
    <property type="entry name" value="rSAM_sf"/>
</dbReference>
<sequence>MRPPPITPFFTYTLGSSLYVPLTCRCNSLTLPETRGPNFLLPRDVVASLMRVREMELQRDDGNDDDNDNLFWEVKTIDSLVEGKQKLPSLLGKNKVQEYPDGNQHVVHPKVPDLMEEIRLQMENNDVDKTSTTKITSVVIAGEGEPTLRLNDLLSLTEQLSSSSWFSESSSSSSSIRLTTNGLIPSQQASSISNGKQESNVPQLLQSHGVSHVSVALMSADPLQYEALMQPLLLVEEDNAHSQVCRFIQQAADTNGLEVEVTAVDRPEVNKETLESLAKSLSVENPVRWRPYFE</sequence>
<accession>A0AAD2PUM8</accession>
<evidence type="ECO:0000313" key="1">
    <source>
        <dbReference type="EMBL" id="CAJ1951412.1"/>
    </source>
</evidence>
<dbReference type="AlphaFoldDB" id="A0AAD2PUM8"/>
<keyword evidence="2" id="KW-1185">Reference proteome</keyword>
<comment type="caution">
    <text evidence="1">The sequence shown here is derived from an EMBL/GenBank/DDBJ whole genome shotgun (WGS) entry which is preliminary data.</text>
</comment>
<dbReference type="InterPro" id="IPR013785">
    <property type="entry name" value="Aldolase_TIM"/>
</dbReference>
<evidence type="ECO:0000313" key="2">
    <source>
        <dbReference type="Proteomes" id="UP001295423"/>
    </source>
</evidence>
<dbReference type="Proteomes" id="UP001295423">
    <property type="component" value="Unassembled WGS sequence"/>
</dbReference>
<dbReference type="Gene3D" id="3.20.20.70">
    <property type="entry name" value="Aldolase class I"/>
    <property type="match status" value="1"/>
</dbReference>
<proteinExistence type="predicted"/>
<organism evidence="1 2">
    <name type="scientific">Cylindrotheca closterium</name>
    <dbReference type="NCBI Taxonomy" id="2856"/>
    <lineage>
        <taxon>Eukaryota</taxon>
        <taxon>Sar</taxon>
        <taxon>Stramenopiles</taxon>
        <taxon>Ochrophyta</taxon>
        <taxon>Bacillariophyta</taxon>
        <taxon>Bacillariophyceae</taxon>
        <taxon>Bacillariophycidae</taxon>
        <taxon>Bacillariales</taxon>
        <taxon>Bacillariaceae</taxon>
        <taxon>Cylindrotheca</taxon>
    </lineage>
</organism>
<protein>
    <submittedName>
        <fullName evidence="1">Uncharacterized protein</fullName>
    </submittedName>
</protein>
<dbReference type="SUPFAM" id="SSF102114">
    <property type="entry name" value="Radical SAM enzymes"/>
    <property type="match status" value="1"/>
</dbReference>
<dbReference type="EMBL" id="CAKOGP040001781">
    <property type="protein sequence ID" value="CAJ1951412.1"/>
    <property type="molecule type" value="Genomic_DNA"/>
</dbReference>